<evidence type="ECO:0000256" key="6">
    <source>
        <dbReference type="SAM" id="Phobius"/>
    </source>
</evidence>
<keyword evidence="2" id="KW-1003">Cell membrane</keyword>
<evidence type="ECO:0000256" key="1">
    <source>
        <dbReference type="ARBA" id="ARBA00004651"/>
    </source>
</evidence>
<evidence type="ECO:0000256" key="3">
    <source>
        <dbReference type="ARBA" id="ARBA00022692"/>
    </source>
</evidence>
<feature type="transmembrane region" description="Helical" evidence="6">
    <location>
        <begin position="177"/>
        <end position="195"/>
    </location>
</feature>
<evidence type="ECO:0000256" key="5">
    <source>
        <dbReference type="ARBA" id="ARBA00023136"/>
    </source>
</evidence>
<organism evidence="7 8">
    <name type="scientific">Salinicoccus jeotgali</name>
    <dbReference type="NCBI Taxonomy" id="381634"/>
    <lineage>
        <taxon>Bacteria</taxon>
        <taxon>Bacillati</taxon>
        <taxon>Bacillota</taxon>
        <taxon>Bacilli</taxon>
        <taxon>Bacillales</taxon>
        <taxon>Staphylococcaceae</taxon>
        <taxon>Salinicoccus</taxon>
    </lineage>
</organism>
<dbReference type="Pfam" id="PF03631">
    <property type="entry name" value="Virul_fac_BrkB"/>
    <property type="match status" value="1"/>
</dbReference>
<gene>
    <name evidence="7" type="ORF">GCM10022378_04830</name>
</gene>
<feature type="transmembrane region" description="Helical" evidence="6">
    <location>
        <begin position="123"/>
        <end position="150"/>
    </location>
</feature>
<dbReference type="EMBL" id="BAABCK010000012">
    <property type="protein sequence ID" value="GAA3717638.1"/>
    <property type="molecule type" value="Genomic_DNA"/>
</dbReference>
<dbReference type="RefSeq" id="WP_344701044.1">
    <property type="nucleotide sequence ID" value="NZ_BAABCK010000012.1"/>
</dbReference>
<feature type="transmembrane region" description="Helical" evidence="6">
    <location>
        <begin position="239"/>
        <end position="266"/>
    </location>
</feature>
<dbReference type="NCBIfam" id="TIGR00765">
    <property type="entry name" value="yihY_not_rbn"/>
    <property type="match status" value="1"/>
</dbReference>
<name>A0ABP7EDJ5_9STAP</name>
<comment type="subcellular location">
    <subcellularLocation>
        <location evidence="1">Cell membrane</location>
        <topology evidence="1">Multi-pass membrane protein</topology>
    </subcellularLocation>
</comment>
<evidence type="ECO:0000256" key="2">
    <source>
        <dbReference type="ARBA" id="ARBA00022475"/>
    </source>
</evidence>
<reference evidence="8" key="1">
    <citation type="journal article" date="2019" name="Int. J. Syst. Evol. Microbiol.">
        <title>The Global Catalogue of Microorganisms (GCM) 10K type strain sequencing project: providing services to taxonomists for standard genome sequencing and annotation.</title>
        <authorList>
            <consortium name="The Broad Institute Genomics Platform"/>
            <consortium name="The Broad Institute Genome Sequencing Center for Infectious Disease"/>
            <person name="Wu L."/>
            <person name="Ma J."/>
        </authorList>
    </citation>
    <scope>NUCLEOTIDE SEQUENCE [LARGE SCALE GENOMIC DNA]</scope>
    <source>
        <strain evidence="8">JCM 16981</strain>
    </source>
</reference>
<dbReference type="PANTHER" id="PTHR30213:SF0">
    <property type="entry name" value="UPF0761 MEMBRANE PROTEIN YIHY"/>
    <property type="match status" value="1"/>
</dbReference>
<keyword evidence="5 6" id="KW-0472">Membrane</keyword>
<keyword evidence="4 6" id="KW-1133">Transmembrane helix</keyword>
<feature type="transmembrane region" description="Helical" evidence="6">
    <location>
        <begin position="88"/>
        <end position="111"/>
    </location>
</feature>
<dbReference type="Proteomes" id="UP001500920">
    <property type="component" value="Unassembled WGS sequence"/>
</dbReference>
<evidence type="ECO:0000256" key="4">
    <source>
        <dbReference type="ARBA" id="ARBA00022989"/>
    </source>
</evidence>
<feature type="transmembrane region" description="Helical" evidence="6">
    <location>
        <begin position="28"/>
        <end position="50"/>
    </location>
</feature>
<dbReference type="InterPro" id="IPR017039">
    <property type="entry name" value="Virul_fac_BrkB"/>
</dbReference>
<evidence type="ECO:0000313" key="8">
    <source>
        <dbReference type="Proteomes" id="UP001500920"/>
    </source>
</evidence>
<accession>A0ABP7EDJ5</accession>
<feature type="transmembrane region" description="Helical" evidence="6">
    <location>
        <begin position="202"/>
        <end position="227"/>
    </location>
</feature>
<keyword evidence="8" id="KW-1185">Reference proteome</keyword>
<proteinExistence type="predicted"/>
<protein>
    <submittedName>
        <fullName evidence="7">YihY family inner membrane protein</fullName>
    </submittedName>
</protein>
<keyword evidence="3 6" id="KW-0812">Transmembrane</keyword>
<evidence type="ECO:0000313" key="7">
    <source>
        <dbReference type="EMBL" id="GAA3717638.1"/>
    </source>
</evidence>
<dbReference type="PANTHER" id="PTHR30213">
    <property type="entry name" value="INNER MEMBRANE PROTEIN YHJD"/>
    <property type="match status" value="1"/>
</dbReference>
<dbReference type="PIRSF" id="PIRSF035875">
    <property type="entry name" value="RNase_BN"/>
    <property type="match status" value="1"/>
</dbReference>
<comment type="caution">
    <text evidence="7">The sequence shown here is derived from an EMBL/GenBank/DDBJ whole genome shotgun (WGS) entry which is preliminary data.</text>
</comment>
<sequence length="275" mass="30838">MTIRIKGFFKNLIHYSLKDKVFDMAAQLSYYLLLAIFPFLILIFTLLRFLPLSTGTVLDIIRPYAPEGSMQLIEDNLYHVLEVTRGDLLSISMVATLWLSAMGASALARTLNSAHRVEESRPFLRAFGVAILLTIGMILGVIISLILLVFGREIGLSISSLLRVDAGFLQNWNTFRWTFSFIILVVLVAGLYYFVPNKKLRFLDILPGTLFAVIGWQLASLGFSYYVGIADYSIIYGNLGTIVILLIWLYLSSLIILIGGEINAIISSKRSRKVQ</sequence>